<feature type="compositionally biased region" description="Low complexity" evidence="1">
    <location>
        <begin position="4124"/>
        <end position="4133"/>
    </location>
</feature>
<feature type="region of interest" description="Disordered" evidence="1">
    <location>
        <begin position="1487"/>
        <end position="1524"/>
    </location>
</feature>
<evidence type="ECO:0000256" key="1">
    <source>
        <dbReference type="SAM" id="MobiDB-lite"/>
    </source>
</evidence>
<feature type="region of interest" description="Disordered" evidence="1">
    <location>
        <begin position="1602"/>
        <end position="1621"/>
    </location>
</feature>
<feature type="domain" description="Protein UNC80 central region" evidence="3">
    <location>
        <begin position="1148"/>
        <end position="1901"/>
    </location>
</feature>
<accession>A0ABM1W0U1</accession>
<feature type="compositionally biased region" description="Low complexity" evidence="1">
    <location>
        <begin position="695"/>
        <end position="708"/>
    </location>
</feature>
<feature type="compositionally biased region" description="Low complexity" evidence="1">
    <location>
        <begin position="3840"/>
        <end position="3868"/>
    </location>
</feature>
<dbReference type="SUPFAM" id="SSF48371">
    <property type="entry name" value="ARM repeat"/>
    <property type="match status" value="1"/>
</dbReference>
<feature type="compositionally biased region" description="Polar residues" evidence="1">
    <location>
        <begin position="3355"/>
        <end position="3371"/>
    </location>
</feature>
<feature type="compositionally biased region" description="Polar residues" evidence="1">
    <location>
        <begin position="3409"/>
        <end position="3420"/>
    </location>
</feature>
<feature type="region of interest" description="Disordered" evidence="1">
    <location>
        <begin position="926"/>
        <end position="982"/>
    </location>
</feature>
<feature type="compositionally biased region" description="Polar residues" evidence="1">
    <location>
        <begin position="3534"/>
        <end position="3552"/>
    </location>
</feature>
<feature type="compositionally biased region" description="Basic and acidic residues" evidence="1">
    <location>
        <begin position="2581"/>
        <end position="2604"/>
    </location>
</feature>
<feature type="compositionally biased region" description="Polar residues" evidence="1">
    <location>
        <begin position="3804"/>
        <end position="3833"/>
    </location>
</feature>
<feature type="compositionally biased region" description="Polar residues" evidence="1">
    <location>
        <begin position="3986"/>
        <end position="4003"/>
    </location>
</feature>
<feature type="region of interest" description="Disordered" evidence="1">
    <location>
        <begin position="3442"/>
        <end position="3602"/>
    </location>
</feature>
<name>A0ABM1W0U1_APLCA</name>
<dbReference type="InterPro" id="IPR016024">
    <property type="entry name" value="ARM-type_fold"/>
</dbReference>
<feature type="domain" description="Cation channel complex component UNC80 N-terminal" evidence="2">
    <location>
        <begin position="17"/>
        <end position="205"/>
    </location>
</feature>
<feature type="compositionally biased region" description="Low complexity" evidence="1">
    <location>
        <begin position="4218"/>
        <end position="4239"/>
    </location>
</feature>
<feature type="compositionally biased region" description="Polar residues" evidence="1">
    <location>
        <begin position="944"/>
        <end position="953"/>
    </location>
</feature>
<feature type="compositionally biased region" description="Basic residues" evidence="1">
    <location>
        <begin position="3256"/>
        <end position="3272"/>
    </location>
</feature>
<feature type="region of interest" description="Disordered" evidence="1">
    <location>
        <begin position="3344"/>
        <end position="3421"/>
    </location>
</feature>
<feature type="region of interest" description="Disordered" evidence="1">
    <location>
        <begin position="3633"/>
        <end position="4301"/>
    </location>
</feature>
<feature type="compositionally biased region" description="Low complexity" evidence="1">
    <location>
        <begin position="4266"/>
        <end position="4277"/>
    </location>
</feature>
<feature type="compositionally biased region" description="Low complexity" evidence="1">
    <location>
        <begin position="3780"/>
        <end position="3795"/>
    </location>
</feature>
<dbReference type="Pfam" id="PF19424">
    <property type="entry name" value="UNC80"/>
    <property type="match status" value="1"/>
</dbReference>
<feature type="compositionally biased region" description="Polar residues" evidence="1">
    <location>
        <begin position="4028"/>
        <end position="4047"/>
    </location>
</feature>
<protein>
    <submittedName>
        <fullName evidence="6">Protein unc-80 homolog</fullName>
    </submittedName>
</protein>
<feature type="compositionally biased region" description="Polar residues" evidence="1">
    <location>
        <begin position="3127"/>
        <end position="3140"/>
    </location>
</feature>
<feature type="region of interest" description="Disordered" evidence="1">
    <location>
        <begin position="691"/>
        <end position="733"/>
    </location>
</feature>
<dbReference type="PANTHER" id="PTHR31781:SF1">
    <property type="entry name" value="PROTEIN UNC-80 HOMOLOG"/>
    <property type="match status" value="1"/>
</dbReference>
<sequence length="4301" mass="475954">MGKRKAQGGDDLDGDQSVPLPIQTFFWRQTSPFIRPKQGKLCEASCVSFERVVVQNILHGLSPSLCEAVQSVSRWKVVQAAFPHLMHACSSLIAACKQGNPDNRFGPSETKLLYTLHWIILDAASECEDADAEFMALRDRTGPSTHMHALSTVQLFVYLFAPLVHLLKDSDFESLKLENGLRLWQPMWEFQQPDIPCFATPVKPQRSVLRAQRSQLKVNTNAANIYVGKGTSRENIAFLFDESTSHQSFEEVNPQNAPLARMSDICTLSTADSQTATMEVICENCNTVIPVKSSEGGLTCRCGRKDTLVAFLPDSNNYAFLKLTSTVDKDYVKQKLASAVTSGTRAPGALDILSASYLDVAVLRCLFCLSWSEDGIYWALRYMHQRMLEVCREFSNIDTKERSRSSSLPIPDLKVLTVPSKSGGGGMSSVVEPPSGPPTPTALAPETCSPTMKHVPGLETRRTAITASGGFHLPESRKEPPFKKIRGVELKQFFDSGKSFLRKRDTSDEGKEEESEIHRPTSAMGSYREQEDRFDSLTGGGLCRKSLPTLSQPDKESVGSSSGQCSGQDSSTSSQADLQGKAQPMADKEAIRRPIIRITKHSPEVKEEAPESPNLPRSFTDSNISYKHDGEITEVGGSKFYIQENGHINYKVVLRALHFVSMNEHSPRICEVLLNLLNCLLDLDIIERKQAAKPAATGQSTASSTTGTPEGHEQTPPKASPQEESQSGQGRDEVTALSLAMDSLFRIYKALGCPHGCGDGVMGSQGDHLRLKGQNCLQRLHRINPAMFHKFLKDTVKKRPLQETVDFLHAFLGFCFDPTSLVQSPMSQKKSMSQENIPRNGYSNNFGHSVGGEGYRGVEGVLMANLVKPMVTRCVECATELYGNENISLFCDVRQLMGYIKEIHGGTFRRVALSGLLDSLQKMRKESAERKKEQALKKPHSSPIRRTTSVTSESGDEKETAPLLRQEKVQSTEDAIGRRKSKKSLFRSKITKLLPGQLSNTAQYAASDSEILDEGPGKSPRTSISAAEEDSPSSSTTPRRRFSKFNIGWRRGTKSDHEDDQGSDPPPLDRRESRSEIQVHRTAPAGRGRMSFKAASQATLTFLSARKRIEDGIKTLGKKMTRKGSCDDFYKQRSGLTRESGPETNLVREKKMVDKYLIKSGMLRFSFLLECCHPGSLPDPQLVASMLDLDAPVSSRASLLLECAHFIHRCNRNDWPNWMKLNLPSFRHTVAALQNRGQPSGYRRNLMLQQAAGRMFYSWAENLGLHLEYILAKEHADRLAVIDDVKDEARRKELRTEDEEEDFLDEASVNQKGKECPYALKMLACLVLLEITTFLRETFQYLPRSRSQKREHVWEKNVSSRRYSSIVSSPGHSDKSSESNVAELPSGISNVGSPGDRKISFAVLTERSDSLHSSTTSLSQLDPSGTTEDKEKKGRRLAQGRQKLLRHFGRGSGHNLSFRRSFKLMRPDGAGGMFSLSFDAGGGMKQGSIKSRKISSHSLQSDSKYADEETGGVAGGGLGGEDSESVAMLSDDTQESPGDREIEMEEEHLYTNLPWIKVVVQLANLSNFICSHQNYCHPNCYERQRRSCSRLTAAIRKIYESTEEDERDVGKSGDGRKDTLKEKLKRRESIFQVTSPSQRRRESTPLLEKIKTDVSLTKLKLNSTWKKDDKPKETKEDPPILKYLVSQAQRLTQCPMAILTEAAPVLNVEHFIDIMPVAWELMLESDQELAAAAASVFLLSSVKSSDKARNMIIKELQHEETSQRINAVLRFGALWKFRYQVWPRMEEGANMYFKLPPPSIDFTLPSPTIGLPSLTVVDPPWMPHFKTKIEEVTVNQEETKSLVTATTTRRKQQQEMIRKALLAEEERKRVGRENFPMTTVPVTQLAAYEPSLHHGDAEHEEVAQEEMALAARRVSLAPTNRANNQSRSMSWRNGSLHWGRLAAEGDEDRLEHSHHLQTAQAVFPSCICAAVLPVLHLLDDHDVNNDGVSVAEVANKVIWDCIVDEPILFLRHFLEKLTHKDRQEELMFLLRKLIIYFPRMPAQAAHSIFNYLIGYIMFYVRSPCEGGQDAISGALSLLWLCIPSVEGIYFKDLKQTLKKEQCDPYLLVSASVASAKKILVHGPDLSSIPSQLPIHEDTQFFQILQESLEFFNIPEEQHDSHFLVDTKTHQMHNSTSYVRDFYFFRRNFYPQLSLVHMNPDDAKLALQKRVFMLKSVEVGKVLLTNAVMESTPPHQCFAGSWRAPLMQNHVSFLHEELSKLPSFPRKALETEFDMYSGAWGKEIFGMDSLHKYSWAKLMGTVFNSMSSTFTWSTDLSLFINVLNGTIVLQFEDTAILRFCLATLINASRHFKHIFATNGFLYIMPTLLRVYSNNQPNPVLRQAVHFVCKQFYILHRKPFILQMFGSVAPILDMTCAAGGVKDCTKVQPESLFKLLLALERDCPDHLSVLDLVTGEKPLKALDFCYENDMDAFNMMDVVSMCVTVIAYSPDSPRSGQMLTVLEMMIPRYLDHLKKETTRRDNSTAAKAEVASITSLAVAVRALVACCESFARSMSLPQRFLEVTSTTGSKPMHNHSIHSLTVDDREDSHASRHMEEGRRKTYTHDPDDLEVRDDFRKPRDSLLSISAEFYTKCHGRLKELRKILADPAFRPPELLDYKAHNRLAEVAHTLLKLAPYDPLTMACTGLQRYMLEILPNTDWSQELIRPALNLILRRLDRLFSKVSKKSALRRQLDWEAAANILKGVYQTLKKFSFIALLPHLKTLVNILITILLTSTGSGSLLPESLINPAGSHRSEPGSLQTDATPLFVSAVVKLVAMQMQALGDQYSLEQICGGVSAFSANEKSLNLLINFILPLCIRVGSHCRDTPRMSHTDMVFVLTIIVNLLNPPSSPTGGGQNSVGKPLYLSTGEHGRCGSISHADKQSSKFASELHHYTALVGLEILTVCFDRQLSSQWHQVAKTIQAMASKGKVDLPLWKFLDFLVTHRPSLFILLQTFIQFRMMRVNCDTAQEYYLQQTVRDKLQGYTFSYHKSASAILVNLAVELRQLRDELANSSGAAYRSRTATFATEHSDFSQTQLPDRLPHASITEIAAEIIGPTRASHASLIKRSNGATLLSQSSSSTGTLPRPSAVSTGEESPALQRSRSSKRITARQGSCILEKFSKKSVVEDTIEMVAPHSPLLQRQGTIRFRGNLSKQNSLEVDGPMAEVVYENEDTETANGRAGMASEAATALAAGEDPRGHRLQRQDAKSRKTFKIKRAKTKTSMRPRFMSHRRRPDFYGPDGENAGPASEDSPSHTAVVFHDRGSNNNAFQLRRPGGSGMARSVETIPESVEVKHHAVVQSARARFLQRSKSHDDPSNSPTSQKDRNNTTTRTGRIHRQGGRIVHSRSPSVSPSVSPRHSFHRRKGHQEHSMSLHSGEQTQSVDRDAYHSKLATHAAQQLAALPSPEGGATETHQLKQYPEATSSVVADKGDRPGRRRIGSSGEQRKSRSDAFFQRAQSSDLPGKSFPGSSTRISGTESSQSLESSCRGSDKGRSATESSVSFSSLDTVISPTSAKRLPDSISSPAKEENDRGPKSPTSQVLLNSPVFSPVSGPPLASSAVPSRRAAVRKPQGAVASPVLQDTVPFASSALEQIKSYSSPPSTPGTENMEAQQKLFSPSTHPQTYSQPPTGAVSNQGQRSQYSSTAPALLSPTRLSQPVPQKPPHPPQRSSLTSMTSQHEPHTPLSGVPSTSPPLMSPSHSPIRKTSISGSSTQTSPSHMTSFSSSPNDSPVRKPSFSSSQTSPTRKVSYSSSSTDSPTHKLFVSYRNTPSHRTGYTSPQDSLQRKTSFSSSSHGSPVRKPSFSSSSDSRQKPTYSSTTSSQSSILSSPTHIPIMNYGVLSPDHSPTRVTMAFPPPRRAFSPEGVDRHGVGSTGGGHQARSMSPYRYQRNDWRSKSPSPLTSPTRDNTNKYGGRWRNPSPLTSPTRDVTKYGRPSSPKMDGSAGMTLQEGSTGTSHPKSYPYSTGSAGGSWISPGDKNKPIVAVRHKPATKSTAWANQGSEPSAAQTEGDSILIPPPKPTSLDLRDRNSPGQRGPSPGATSDGQLVKLQSPPSYRPPGVRGLVSNFEKKTTVGDPSSSTRSGGPQGYSPSPSTQSETGSNFSLHSKRFSPPAYTYTSPLSSRSSYEGVSSPPPLSYTSPISRPNMSYRPSSPLGELGRSPVGTPSSGGSDSRSFSRSDGRSSIYPDSRTSYDGSSRSSSTLRSEESPHHNRARSPLSSSVYVARCDSSDSLSANESSSLLRDEEKSQSLSSLYYADEDIPDAV</sequence>
<feature type="region of interest" description="Disordered" evidence="1">
    <location>
        <begin position="419"/>
        <end position="449"/>
    </location>
</feature>
<feature type="compositionally biased region" description="Low complexity" evidence="1">
    <location>
        <begin position="558"/>
        <end position="575"/>
    </location>
</feature>
<feature type="region of interest" description="Disordered" evidence="1">
    <location>
        <begin position="3111"/>
        <end position="3145"/>
    </location>
</feature>
<dbReference type="PANTHER" id="PTHR31781">
    <property type="entry name" value="UNC80"/>
    <property type="match status" value="1"/>
</dbReference>
<feature type="compositionally biased region" description="Low complexity" evidence="1">
    <location>
        <begin position="3592"/>
        <end position="3602"/>
    </location>
</feature>
<feature type="region of interest" description="Disordered" evidence="1">
    <location>
        <begin position="2581"/>
        <end position="2609"/>
    </location>
</feature>
<evidence type="ECO:0000313" key="5">
    <source>
        <dbReference type="Proteomes" id="UP000694888"/>
    </source>
</evidence>
<keyword evidence="5" id="KW-1185">Reference proteome</keyword>
<feature type="domain" description="Protein UNC80 C-terminal" evidence="4">
    <location>
        <begin position="1945"/>
        <end position="3048"/>
    </location>
</feature>
<feature type="compositionally biased region" description="Low complexity" evidence="1">
    <location>
        <begin position="3384"/>
        <end position="3396"/>
    </location>
</feature>
<feature type="compositionally biased region" description="Basic and acidic residues" evidence="1">
    <location>
        <begin position="926"/>
        <end position="936"/>
    </location>
</feature>
<feature type="compositionally biased region" description="Basic and acidic residues" evidence="1">
    <location>
        <begin position="1608"/>
        <end position="1621"/>
    </location>
</feature>
<dbReference type="Pfam" id="PF15778">
    <property type="entry name" value="UNC80_N"/>
    <property type="match status" value="1"/>
</dbReference>
<organism evidence="5 6">
    <name type="scientific">Aplysia californica</name>
    <name type="common">California sea hare</name>
    <dbReference type="NCBI Taxonomy" id="6500"/>
    <lineage>
        <taxon>Eukaryota</taxon>
        <taxon>Metazoa</taxon>
        <taxon>Spiralia</taxon>
        <taxon>Lophotrochozoa</taxon>
        <taxon>Mollusca</taxon>
        <taxon>Gastropoda</taxon>
        <taxon>Heterobranchia</taxon>
        <taxon>Euthyneura</taxon>
        <taxon>Tectipleura</taxon>
        <taxon>Aplysiida</taxon>
        <taxon>Aplysioidea</taxon>
        <taxon>Aplysiidae</taxon>
        <taxon>Aplysia</taxon>
    </lineage>
</organism>
<proteinExistence type="predicted"/>
<dbReference type="GeneID" id="101852143"/>
<evidence type="ECO:0000313" key="6">
    <source>
        <dbReference type="RefSeq" id="XP_035828284.1"/>
    </source>
</evidence>
<dbReference type="Pfam" id="PF20262">
    <property type="entry name" value="UNC80_C"/>
    <property type="match status" value="1"/>
</dbReference>
<feature type="region of interest" description="Disordered" evidence="1">
    <location>
        <begin position="1008"/>
        <end position="1090"/>
    </location>
</feature>
<feature type="compositionally biased region" description="Basic and acidic residues" evidence="1">
    <location>
        <begin position="3233"/>
        <end position="3247"/>
    </location>
</feature>
<dbReference type="InterPro" id="IPR031542">
    <property type="entry name" value="UNC80_N"/>
</dbReference>
<dbReference type="InterPro" id="IPR046460">
    <property type="entry name" value="UNC80_C"/>
</dbReference>
<feature type="region of interest" description="Disordered" evidence="1">
    <location>
        <begin position="3256"/>
        <end position="3321"/>
    </location>
</feature>
<feature type="compositionally biased region" description="Polar residues" evidence="1">
    <location>
        <begin position="3633"/>
        <end position="3684"/>
    </location>
</feature>
<feature type="compositionally biased region" description="Polar residues" evidence="1">
    <location>
        <begin position="4173"/>
        <end position="4187"/>
    </location>
</feature>
<dbReference type="Proteomes" id="UP000694888">
    <property type="component" value="Unplaced"/>
</dbReference>
<feature type="compositionally biased region" description="Low complexity" evidence="1">
    <location>
        <begin position="3744"/>
        <end position="3765"/>
    </location>
</feature>
<feature type="compositionally biased region" description="Low complexity" evidence="1">
    <location>
        <begin position="3111"/>
        <end position="3122"/>
    </location>
</feature>
<feature type="region of interest" description="Disordered" evidence="1">
    <location>
        <begin position="1364"/>
        <end position="1389"/>
    </location>
</feature>
<dbReference type="InterPro" id="IPR045852">
    <property type="entry name" value="UNC80_central"/>
</dbReference>
<feature type="compositionally biased region" description="Low complexity" evidence="1">
    <location>
        <begin position="1412"/>
        <end position="1422"/>
    </location>
</feature>
<feature type="region of interest" description="Disordered" evidence="1">
    <location>
        <begin position="3230"/>
        <end position="3249"/>
    </location>
</feature>
<gene>
    <name evidence="6" type="primary">LOC101852143</name>
</gene>
<feature type="region of interest" description="Disordered" evidence="1">
    <location>
        <begin position="501"/>
        <end position="622"/>
    </location>
</feature>
<evidence type="ECO:0000259" key="2">
    <source>
        <dbReference type="Pfam" id="PF15778"/>
    </source>
</evidence>
<feature type="region of interest" description="Disordered" evidence="1">
    <location>
        <begin position="1412"/>
        <end position="1438"/>
    </location>
</feature>
<evidence type="ECO:0000259" key="4">
    <source>
        <dbReference type="Pfam" id="PF20262"/>
    </source>
</evidence>
<dbReference type="RefSeq" id="XP_035828284.1">
    <property type="nucleotide sequence ID" value="XM_035972391.1"/>
</dbReference>
<feature type="compositionally biased region" description="Low complexity" evidence="1">
    <location>
        <begin position="3513"/>
        <end position="3526"/>
    </location>
</feature>
<evidence type="ECO:0000259" key="3">
    <source>
        <dbReference type="Pfam" id="PF19424"/>
    </source>
</evidence>
<feature type="compositionally biased region" description="Basic and acidic residues" evidence="1">
    <location>
        <begin position="1067"/>
        <end position="1079"/>
    </location>
</feature>
<feature type="compositionally biased region" description="Polar residues" evidence="1">
    <location>
        <begin position="3707"/>
        <end position="3716"/>
    </location>
</feature>
<feature type="compositionally biased region" description="Polar residues" evidence="1">
    <location>
        <begin position="3933"/>
        <end position="3948"/>
    </location>
</feature>
<feature type="compositionally biased region" description="Basic and acidic residues" evidence="1">
    <location>
        <begin position="955"/>
        <end position="977"/>
    </location>
</feature>
<feature type="compositionally biased region" description="Polar residues" evidence="1">
    <location>
        <begin position="3574"/>
        <end position="3585"/>
    </location>
</feature>
<reference evidence="6" key="1">
    <citation type="submission" date="2025-08" db="UniProtKB">
        <authorList>
            <consortium name="RefSeq"/>
        </authorList>
    </citation>
    <scope>IDENTIFICATION</scope>
</reference>
<feature type="compositionally biased region" description="Polar residues" evidence="1">
    <location>
        <begin position="4152"/>
        <end position="4165"/>
    </location>
</feature>